<keyword evidence="3" id="KW-1185">Reference proteome</keyword>
<evidence type="ECO:0000256" key="1">
    <source>
        <dbReference type="SAM" id="MobiDB-lite"/>
    </source>
</evidence>
<feature type="compositionally biased region" description="Basic residues" evidence="1">
    <location>
        <begin position="631"/>
        <end position="643"/>
    </location>
</feature>
<accession>A0A922N3T6</accession>
<gene>
    <name evidence="2" type="ORF">Ptr86124_011808</name>
</gene>
<evidence type="ECO:0000313" key="3">
    <source>
        <dbReference type="Proteomes" id="UP000249757"/>
    </source>
</evidence>
<organism evidence="2 3">
    <name type="scientific">Pyrenophora tritici-repentis</name>
    <dbReference type="NCBI Taxonomy" id="45151"/>
    <lineage>
        <taxon>Eukaryota</taxon>
        <taxon>Fungi</taxon>
        <taxon>Dikarya</taxon>
        <taxon>Ascomycota</taxon>
        <taxon>Pezizomycotina</taxon>
        <taxon>Dothideomycetes</taxon>
        <taxon>Pleosporomycetidae</taxon>
        <taxon>Pleosporales</taxon>
        <taxon>Pleosporineae</taxon>
        <taxon>Pleosporaceae</taxon>
        <taxon>Pyrenophora</taxon>
    </lineage>
</organism>
<comment type="caution">
    <text evidence="2">The sequence shown here is derived from an EMBL/GenBank/DDBJ whole genome shotgun (WGS) entry which is preliminary data.</text>
</comment>
<dbReference type="AlphaFoldDB" id="A0A922N3T6"/>
<feature type="compositionally biased region" description="Low complexity" evidence="1">
    <location>
        <begin position="805"/>
        <end position="819"/>
    </location>
</feature>
<dbReference type="Proteomes" id="UP000249757">
    <property type="component" value="Unassembled WGS sequence"/>
</dbReference>
<feature type="region of interest" description="Disordered" evidence="1">
    <location>
        <begin position="558"/>
        <end position="656"/>
    </location>
</feature>
<name>A0A922N3T6_9PLEO</name>
<feature type="compositionally biased region" description="Polar residues" evidence="1">
    <location>
        <begin position="558"/>
        <end position="569"/>
    </location>
</feature>
<reference evidence="3" key="1">
    <citation type="journal article" date="2022" name="Microb. Genom.">
        <title>A global pangenome for the wheat fungal pathogen Pyrenophora tritici-repentis and prediction of effector protein structural homology.</title>
        <authorList>
            <person name="Moolhuijzen P.M."/>
            <person name="See P.T."/>
            <person name="Shi G."/>
            <person name="Powell H.R."/>
            <person name="Cockram J."/>
            <person name="Jorgensen L.N."/>
            <person name="Benslimane H."/>
            <person name="Strelkov S.E."/>
            <person name="Turner J."/>
            <person name="Liu Z."/>
            <person name="Moffat C.S."/>
        </authorList>
    </citation>
    <scope>NUCLEOTIDE SEQUENCE [LARGE SCALE GENOMIC DNA]</scope>
</reference>
<evidence type="ECO:0000313" key="2">
    <source>
        <dbReference type="EMBL" id="KAI1509268.1"/>
    </source>
</evidence>
<protein>
    <submittedName>
        <fullName evidence="2">Uncharacterized protein</fullName>
    </submittedName>
</protein>
<feature type="compositionally biased region" description="Low complexity" evidence="1">
    <location>
        <begin position="609"/>
        <end position="622"/>
    </location>
</feature>
<feature type="region of interest" description="Disordered" evidence="1">
    <location>
        <begin position="778"/>
        <end position="819"/>
    </location>
</feature>
<feature type="compositionally biased region" description="Polar residues" evidence="1">
    <location>
        <begin position="778"/>
        <end position="804"/>
    </location>
</feature>
<feature type="region of interest" description="Disordered" evidence="1">
    <location>
        <begin position="441"/>
        <end position="462"/>
    </location>
</feature>
<sequence length="862" mass="95126">MSYSLRPGNKLKAPKRYRDADGEEADDPPEPKTTKPDTVQGSLPPPIFAVPRTVGAHHSIFPNAPEQPKMPNIKMIKQRKRMRTEEPDEYDSRVRTQAGRAVRLHKDTASELPPDNLSLKSAAFPSLPTNVPPPLPTAIAEFEGHGMKELVEAMKKNDSKRVSETKARFAQMYATSTYDWYAELRERWSPDESDATVKFESLWPSLRQTIIDEIQDDFAGAGQPDTLYPVQRLLKITRTELLDIIEKNGQAWNTDEDIPLYYRELKRRNPDAIIDPDQPPPAQVVRAIKFLKQQHLPGTLLGEWSTLPSVQVFRPLSQSQIFTESPEAERYHSDIVRTVESHESSEAIVQQQDNEYQARLEKMLSEGNIASRRLPEKDLKCKYCRRKGHLHSDRSREGLLICPGKRIDESREKHANTHVEAAFLRDAAEAELAETRRKDRIAAAQPPQPPQWRPFMPGPNTPRTQRIYTSWLQWKDRKAVMTDPAFQDHTPRRRIRKQTREQHAEELWREADKHPGLKVNQPHIADTIKRLKAAHERLQNSGPLIQDYTNTSITSVSASASFPPRTTISPHMLYTSPWTRPLEPLKPPPPPASSTSAASSPTPSPNAGLPTPTSLQSTTPPQHQTEGQPQIRKKRGPYKKKIKPVAGTFTSPPPRHRIIRDGLVSLAPAGVSNGMSGFTAGGQGEGYANVLGENGNANTFGQNGYASVPGHGYVDTQGNTYTTVRVGNGHTNGSGNGYANSPGNEYTNGHGIANTPGAAYTNGYTRALEATSSNSNAITSVQNGHANSPATGYTNGLANTSANVSTHTPDSTSTSTSSITIPVPAPALAPVLLPTQKQLPTRPRITLGNTSANAIDVDAQNL</sequence>
<proteinExistence type="predicted"/>
<feature type="compositionally biased region" description="Pro residues" evidence="1">
    <location>
        <begin position="446"/>
        <end position="460"/>
    </location>
</feature>
<dbReference type="EMBL" id="NRDI02000021">
    <property type="protein sequence ID" value="KAI1509268.1"/>
    <property type="molecule type" value="Genomic_DNA"/>
</dbReference>
<feature type="region of interest" description="Disordered" evidence="1">
    <location>
        <begin position="1"/>
        <end position="50"/>
    </location>
</feature>